<organism evidence="8 9">
    <name type="scientific">Elaeophora elaphi</name>
    <dbReference type="NCBI Taxonomy" id="1147741"/>
    <lineage>
        <taxon>Eukaryota</taxon>
        <taxon>Metazoa</taxon>
        <taxon>Ecdysozoa</taxon>
        <taxon>Nematoda</taxon>
        <taxon>Chromadorea</taxon>
        <taxon>Rhabditida</taxon>
        <taxon>Spirurina</taxon>
        <taxon>Spiruromorpha</taxon>
        <taxon>Filarioidea</taxon>
        <taxon>Onchocercidae</taxon>
        <taxon>Elaeophora</taxon>
    </lineage>
</organism>
<evidence type="ECO:0000313" key="9">
    <source>
        <dbReference type="WBParaSite" id="EEL_0000357301-mRNA-1"/>
    </source>
</evidence>
<reference evidence="9" key="1">
    <citation type="submission" date="2017-02" db="UniProtKB">
        <authorList>
            <consortium name="WormBaseParasite"/>
        </authorList>
    </citation>
    <scope>IDENTIFICATION</scope>
</reference>
<evidence type="ECO:0000259" key="7">
    <source>
        <dbReference type="PROSITE" id="PS50940"/>
    </source>
</evidence>
<proteinExistence type="predicted"/>
<sequence length="205" mass="23088">MIELLAGSAVLDCTRRNSDGLYGRGCSSKFMRCHKGKLYVYRCHKNLKFNVETAKCEERRQVIACINDMDDDQTIVKAVGPFDCSKRKDGIYGSGRCSTTYYRCSGGNSAEMLCPAGLYYTDKLKGCDEVDSIDECNVLTSLQGFNERRESHLGERGKYIERNLLSTFNADGRYVGGTRRLSLGEEKSSKNHNSNDKKRPTRQTL</sequence>
<dbReference type="Proteomes" id="UP000050640">
    <property type="component" value="Unplaced"/>
</dbReference>
<evidence type="ECO:0000256" key="4">
    <source>
        <dbReference type="ARBA" id="ARBA00023157"/>
    </source>
</evidence>
<dbReference type="SUPFAM" id="SSF57625">
    <property type="entry name" value="Invertebrate chitin-binding proteins"/>
    <property type="match status" value="2"/>
</dbReference>
<dbReference type="SMART" id="SM00494">
    <property type="entry name" value="ChtBD2"/>
    <property type="match status" value="2"/>
</dbReference>
<name>A0A0R3RPP4_9BILA</name>
<feature type="domain" description="Chitin-binding type-2" evidence="7">
    <location>
        <begin position="81"/>
        <end position="138"/>
    </location>
</feature>
<keyword evidence="4" id="KW-1015">Disulfide bond</keyword>
<evidence type="ECO:0000313" key="8">
    <source>
        <dbReference type="Proteomes" id="UP000050640"/>
    </source>
</evidence>
<dbReference type="InterPro" id="IPR002557">
    <property type="entry name" value="Chitin-bd_dom"/>
</dbReference>
<dbReference type="PANTHER" id="PTHR23301">
    <property type="entry name" value="CHITIN BINDING PERITROPHIN-A"/>
    <property type="match status" value="1"/>
</dbReference>
<keyword evidence="2" id="KW-0732">Signal</keyword>
<accession>A0A0R3RPP4</accession>
<dbReference type="WBParaSite" id="EEL_0000357301-mRNA-1">
    <property type="protein sequence ID" value="EEL_0000357301-mRNA-1"/>
    <property type="gene ID" value="EEL_0000357301"/>
</dbReference>
<dbReference type="GO" id="GO:0005576">
    <property type="term" value="C:extracellular region"/>
    <property type="evidence" value="ECO:0007669"/>
    <property type="project" value="InterPro"/>
</dbReference>
<feature type="compositionally biased region" description="Basic and acidic residues" evidence="6">
    <location>
        <begin position="182"/>
        <end position="198"/>
    </location>
</feature>
<dbReference type="InterPro" id="IPR051940">
    <property type="entry name" value="Chitin_bind-dev_reg"/>
</dbReference>
<keyword evidence="5" id="KW-0325">Glycoprotein</keyword>
<keyword evidence="1" id="KW-0147">Chitin-binding</keyword>
<evidence type="ECO:0000256" key="3">
    <source>
        <dbReference type="ARBA" id="ARBA00022737"/>
    </source>
</evidence>
<dbReference type="STRING" id="1147741.A0A0R3RPP4"/>
<protein>
    <submittedName>
        <fullName evidence="9">Chitin-binding type-2 domain-containing protein</fullName>
    </submittedName>
</protein>
<dbReference type="PROSITE" id="PS50940">
    <property type="entry name" value="CHIT_BIND_II"/>
    <property type="match status" value="2"/>
</dbReference>
<keyword evidence="3" id="KW-0677">Repeat</keyword>
<dbReference type="Pfam" id="PF01607">
    <property type="entry name" value="CBM_14"/>
    <property type="match status" value="2"/>
</dbReference>
<evidence type="ECO:0000256" key="5">
    <source>
        <dbReference type="ARBA" id="ARBA00023180"/>
    </source>
</evidence>
<dbReference type="PANTHER" id="PTHR23301:SF0">
    <property type="entry name" value="CHITIN-BINDING TYPE-2 DOMAIN-CONTAINING PROTEIN-RELATED"/>
    <property type="match status" value="1"/>
</dbReference>
<evidence type="ECO:0000256" key="2">
    <source>
        <dbReference type="ARBA" id="ARBA00022729"/>
    </source>
</evidence>
<dbReference type="InterPro" id="IPR036508">
    <property type="entry name" value="Chitin-bd_dom_sf"/>
</dbReference>
<keyword evidence="8" id="KW-1185">Reference proteome</keyword>
<dbReference type="Gene3D" id="2.170.140.10">
    <property type="entry name" value="Chitin binding domain"/>
    <property type="match status" value="2"/>
</dbReference>
<feature type="domain" description="Chitin-binding type-2" evidence="7">
    <location>
        <begin position="10"/>
        <end position="67"/>
    </location>
</feature>
<evidence type="ECO:0000256" key="1">
    <source>
        <dbReference type="ARBA" id="ARBA00022669"/>
    </source>
</evidence>
<evidence type="ECO:0000256" key="6">
    <source>
        <dbReference type="SAM" id="MobiDB-lite"/>
    </source>
</evidence>
<dbReference type="AlphaFoldDB" id="A0A0R3RPP4"/>
<dbReference type="GO" id="GO:0008061">
    <property type="term" value="F:chitin binding"/>
    <property type="evidence" value="ECO:0007669"/>
    <property type="project" value="UniProtKB-KW"/>
</dbReference>
<feature type="region of interest" description="Disordered" evidence="6">
    <location>
        <begin position="180"/>
        <end position="205"/>
    </location>
</feature>